<comment type="caution">
    <text evidence="9">The sequence shown here is derived from an EMBL/GenBank/DDBJ whole genome shotgun (WGS) entry which is preliminary data.</text>
</comment>
<dbReference type="AlphaFoldDB" id="A0AAD3DQ77"/>
<dbReference type="GO" id="GO:0032259">
    <property type="term" value="P:methylation"/>
    <property type="evidence" value="ECO:0007669"/>
    <property type="project" value="UniProtKB-UniRule"/>
</dbReference>
<dbReference type="InterPro" id="IPR029063">
    <property type="entry name" value="SAM-dependent_MTases_sf"/>
</dbReference>
<keyword evidence="5 7" id="KW-0819">tRNA processing</keyword>
<dbReference type="GO" id="GO:0016423">
    <property type="term" value="F:tRNA (guanine) methyltransferase activity"/>
    <property type="evidence" value="ECO:0007669"/>
    <property type="project" value="InterPro"/>
</dbReference>
<organism evidence="9 10">
    <name type="scientific">Astrephomene gubernaculifera</name>
    <dbReference type="NCBI Taxonomy" id="47775"/>
    <lineage>
        <taxon>Eukaryota</taxon>
        <taxon>Viridiplantae</taxon>
        <taxon>Chlorophyta</taxon>
        <taxon>core chlorophytes</taxon>
        <taxon>Chlorophyceae</taxon>
        <taxon>CS clade</taxon>
        <taxon>Chlamydomonadales</taxon>
        <taxon>Astrephomenaceae</taxon>
        <taxon>Astrephomene</taxon>
    </lineage>
</organism>
<name>A0AAD3DQ77_9CHLO</name>
<sequence length="109" mass="12012">MATAGSAVADGQGIPEGYKILQEGKARILKKGNEVFYNEAQVTNRDLSVAALRLFLQRREKEIASGTLKRGRKERREKAKERKKEAAAAAETEPAKEAEQQAEVKQEAA</sequence>
<dbReference type="GO" id="GO:0008033">
    <property type="term" value="P:tRNA processing"/>
    <property type="evidence" value="ECO:0007669"/>
    <property type="project" value="UniProtKB-UniRule"/>
</dbReference>
<evidence type="ECO:0000256" key="3">
    <source>
        <dbReference type="ARBA" id="ARBA00022679"/>
    </source>
</evidence>
<accession>A0AAD3DQ77</accession>
<evidence type="ECO:0000256" key="1">
    <source>
        <dbReference type="ARBA" id="ARBA00022555"/>
    </source>
</evidence>
<dbReference type="InterPro" id="IPR002905">
    <property type="entry name" value="Trm1"/>
</dbReference>
<keyword evidence="1 7" id="KW-0820">tRNA-binding</keyword>
<dbReference type="Proteomes" id="UP001054857">
    <property type="component" value="Unassembled WGS sequence"/>
</dbReference>
<comment type="similarity">
    <text evidence="7">Belongs to the class I-like SAM-binding methyltransferase superfamily. Trm1 family.</text>
</comment>
<keyword evidence="3 7" id="KW-0808">Transferase</keyword>
<evidence type="ECO:0000313" key="9">
    <source>
        <dbReference type="EMBL" id="GFR46050.1"/>
    </source>
</evidence>
<dbReference type="Gene3D" id="3.40.50.150">
    <property type="entry name" value="Vaccinia Virus protein VP39"/>
    <property type="match status" value="1"/>
</dbReference>
<evidence type="ECO:0000256" key="7">
    <source>
        <dbReference type="PROSITE-ProRule" id="PRU00958"/>
    </source>
</evidence>
<proteinExistence type="inferred from homology"/>
<keyword evidence="6 7" id="KW-0694">RNA-binding</keyword>
<evidence type="ECO:0000256" key="2">
    <source>
        <dbReference type="ARBA" id="ARBA00022603"/>
    </source>
</evidence>
<evidence type="ECO:0000313" key="10">
    <source>
        <dbReference type="Proteomes" id="UP001054857"/>
    </source>
</evidence>
<evidence type="ECO:0000256" key="8">
    <source>
        <dbReference type="SAM" id="MobiDB-lite"/>
    </source>
</evidence>
<evidence type="ECO:0000256" key="4">
    <source>
        <dbReference type="ARBA" id="ARBA00022691"/>
    </source>
</evidence>
<evidence type="ECO:0000256" key="6">
    <source>
        <dbReference type="ARBA" id="ARBA00022884"/>
    </source>
</evidence>
<dbReference type="PROSITE" id="PS51626">
    <property type="entry name" value="SAM_MT_TRM1"/>
    <property type="match status" value="1"/>
</dbReference>
<feature type="compositionally biased region" description="Basic and acidic residues" evidence="8">
    <location>
        <begin position="93"/>
        <end position="109"/>
    </location>
</feature>
<feature type="compositionally biased region" description="Basic and acidic residues" evidence="8">
    <location>
        <begin position="74"/>
        <end position="86"/>
    </location>
</feature>
<evidence type="ECO:0000256" key="5">
    <source>
        <dbReference type="ARBA" id="ARBA00022694"/>
    </source>
</evidence>
<feature type="region of interest" description="Disordered" evidence="8">
    <location>
        <begin position="65"/>
        <end position="109"/>
    </location>
</feature>
<dbReference type="GO" id="GO:0000049">
    <property type="term" value="F:tRNA binding"/>
    <property type="evidence" value="ECO:0007669"/>
    <property type="project" value="UniProtKB-UniRule"/>
</dbReference>
<keyword evidence="2 7" id="KW-0489">Methyltransferase</keyword>
<keyword evidence="4 7" id="KW-0949">S-adenosyl-L-methionine</keyword>
<feature type="non-terminal residue" evidence="9">
    <location>
        <position position="109"/>
    </location>
</feature>
<reference evidence="9 10" key="1">
    <citation type="journal article" date="2021" name="Sci. Rep.">
        <title>Genome sequencing of the multicellular alga Astrephomene provides insights into convergent evolution of germ-soma differentiation.</title>
        <authorList>
            <person name="Yamashita S."/>
            <person name="Yamamoto K."/>
            <person name="Matsuzaki R."/>
            <person name="Suzuki S."/>
            <person name="Yamaguchi H."/>
            <person name="Hirooka S."/>
            <person name="Minakuchi Y."/>
            <person name="Miyagishima S."/>
            <person name="Kawachi M."/>
            <person name="Toyoda A."/>
            <person name="Nozaki H."/>
        </authorList>
    </citation>
    <scope>NUCLEOTIDE SEQUENCE [LARGE SCALE GENOMIC DNA]</scope>
    <source>
        <strain evidence="9 10">NIES-4017</strain>
    </source>
</reference>
<keyword evidence="10" id="KW-1185">Reference proteome</keyword>
<gene>
    <name evidence="9" type="ORF">Agub_g7520</name>
</gene>
<protein>
    <submittedName>
        <fullName evidence="9">Uncharacterized protein</fullName>
    </submittedName>
</protein>
<dbReference type="EMBL" id="BMAR01000011">
    <property type="protein sequence ID" value="GFR46050.1"/>
    <property type="molecule type" value="Genomic_DNA"/>
</dbReference>
<dbReference type="Pfam" id="PF02005">
    <property type="entry name" value="TRM"/>
    <property type="match status" value="1"/>
</dbReference>